<evidence type="ECO:0000256" key="1">
    <source>
        <dbReference type="SAM" id="Phobius"/>
    </source>
</evidence>
<protein>
    <submittedName>
        <fullName evidence="3">Putative nitrate excretion transporter 6</fullName>
    </submittedName>
</protein>
<dbReference type="EMBL" id="GBHO01045431">
    <property type="protein sequence ID" value="JAF98172.1"/>
    <property type="molecule type" value="Transcribed_RNA"/>
</dbReference>
<dbReference type="EMBL" id="GDHC01014988">
    <property type="protein sequence ID" value="JAQ03641.1"/>
    <property type="molecule type" value="Transcribed_RNA"/>
</dbReference>
<reference evidence="3" key="1">
    <citation type="journal article" date="2014" name="PLoS ONE">
        <title>Transcriptome-Based Identification of ABC Transporters in the Western Tarnished Plant Bug Lygus hesperus.</title>
        <authorList>
            <person name="Hull J.J."/>
            <person name="Chaney K."/>
            <person name="Geib S.M."/>
            <person name="Fabrick J.A."/>
            <person name="Brent C.S."/>
            <person name="Walsh D."/>
            <person name="Lavine L.C."/>
        </authorList>
    </citation>
    <scope>NUCLEOTIDE SEQUENCE</scope>
</reference>
<feature type="signal peptide" evidence="2">
    <location>
        <begin position="1"/>
        <end position="33"/>
    </location>
</feature>
<evidence type="ECO:0000313" key="3">
    <source>
        <dbReference type="EMBL" id="JAF98172.1"/>
    </source>
</evidence>
<dbReference type="AlphaFoldDB" id="A0A0A9VVD4"/>
<name>A0A0A9VVD4_LYGHE</name>
<keyword evidence="1" id="KW-0472">Membrane</keyword>
<sequence>MIVVLQMPYTWQHNTFSLAHCLLFLHVVPMSHPCLSCIPVFAETHTCLRRCCKTACLSCLPSCVYSDINVVTLHSRKHDDGTTRCNKNLTRTDINKRRWCVCSVLLVVSGQDVLYVCYMNSAATAVINVPCRSATTLQIMVAVVAVALTVIAATAITPSRQTLAASFVNQYRRTMPMICVI</sequence>
<organism evidence="3">
    <name type="scientific">Lygus hesperus</name>
    <name type="common">Western plant bug</name>
    <dbReference type="NCBI Taxonomy" id="30085"/>
    <lineage>
        <taxon>Eukaryota</taxon>
        <taxon>Metazoa</taxon>
        <taxon>Ecdysozoa</taxon>
        <taxon>Arthropoda</taxon>
        <taxon>Hexapoda</taxon>
        <taxon>Insecta</taxon>
        <taxon>Pterygota</taxon>
        <taxon>Neoptera</taxon>
        <taxon>Paraneoptera</taxon>
        <taxon>Hemiptera</taxon>
        <taxon>Heteroptera</taxon>
        <taxon>Panheteroptera</taxon>
        <taxon>Cimicomorpha</taxon>
        <taxon>Miridae</taxon>
        <taxon>Mirini</taxon>
        <taxon>Lygus</taxon>
    </lineage>
</organism>
<accession>A0A0A9VVD4</accession>
<proteinExistence type="predicted"/>
<reference evidence="3" key="2">
    <citation type="submission" date="2014-07" db="EMBL/GenBank/DDBJ databases">
        <authorList>
            <person name="Hull J."/>
        </authorList>
    </citation>
    <scope>NUCLEOTIDE SEQUENCE</scope>
</reference>
<feature type="transmembrane region" description="Helical" evidence="1">
    <location>
        <begin position="137"/>
        <end position="156"/>
    </location>
</feature>
<gene>
    <name evidence="3" type="ORF">CM83_10306</name>
    <name evidence="4" type="ORF">g.11001</name>
</gene>
<evidence type="ECO:0000313" key="4">
    <source>
        <dbReference type="EMBL" id="JAQ03641.1"/>
    </source>
</evidence>
<reference evidence="4" key="3">
    <citation type="journal article" date="2016" name="Gigascience">
        <title>De novo construction of an expanded transcriptome assembly for the western tarnished plant bug, Lygus hesperus.</title>
        <authorList>
            <person name="Tassone E.E."/>
            <person name="Geib S.M."/>
            <person name="Hall B."/>
            <person name="Fabrick J.A."/>
            <person name="Brent C.S."/>
            <person name="Hull J.J."/>
        </authorList>
    </citation>
    <scope>NUCLEOTIDE SEQUENCE</scope>
</reference>
<keyword evidence="1" id="KW-1133">Transmembrane helix</keyword>
<keyword evidence="2" id="KW-0732">Signal</keyword>
<feature type="chain" id="PRO_5007389134" evidence="2">
    <location>
        <begin position="34"/>
        <end position="181"/>
    </location>
</feature>
<keyword evidence="1" id="KW-0812">Transmembrane</keyword>
<evidence type="ECO:0000256" key="2">
    <source>
        <dbReference type="SAM" id="SignalP"/>
    </source>
</evidence>